<protein>
    <recommendedName>
        <fullName evidence="11">Glycine--tRNA ligase beta subunit</fullName>
        <ecNumber evidence="11">6.1.1.14</ecNumber>
    </recommendedName>
    <alternativeName>
        <fullName evidence="11">Glycyl-tRNA synthetase beta subunit</fullName>
        <shortName evidence="11">GlyRS</shortName>
    </alternativeName>
</protein>
<keyword evidence="5 11" id="KW-0436">Ligase</keyword>
<comment type="caution">
    <text evidence="13">The sequence shown here is derived from an EMBL/GenBank/DDBJ whole genome shotgun (WGS) entry which is preliminary data.</text>
</comment>
<dbReference type="GO" id="GO:0004820">
    <property type="term" value="F:glycine-tRNA ligase activity"/>
    <property type="evidence" value="ECO:0007669"/>
    <property type="project" value="UniProtKB-EC"/>
</dbReference>
<evidence type="ECO:0000313" key="14">
    <source>
        <dbReference type="Proteomes" id="UP001628193"/>
    </source>
</evidence>
<evidence type="ECO:0000256" key="2">
    <source>
        <dbReference type="ARBA" id="ARBA00008226"/>
    </source>
</evidence>
<dbReference type="PRINTS" id="PR01045">
    <property type="entry name" value="TRNASYNTHGB"/>
</dbReference>
<keyword evidence="6 11" id="KW-0547">Nucleotide-binding</keyword>
<dbReference type="SUPFAM" id="SSF109604">
    <property type="entry name" value="HD-domain/PDEase-like"/>
    <property type="match status" value="1"/>
</dbReference>
<evidence type="ECO:0000256" key="4">
    <source>
        <dbReference type="ARBA" id="ARBA00022490"/>
    </source>
</evidence>
<comment type="subcellular location">
    <subcellularLocation>
        <location evidence="1 11">Cytoplasm</location>
    </subcellularLocation>
</comment>
<dbReference type="PROSITE" id="PS50861">
    <property type="entry name" value="AA_TRNA_LIGASE_II_GLYAB"/>
    <property type="match status" value="1"/>
</dbReference>
<evidence type="ECO:0000313" key="13">
    <source>
        <dbReference type="EMBL" id="GAB0055867.1"/>
    </source>
</evidence>
<evidence type="ECO:0000256" key="3">
    <source>
        <dbReference type="ARBA" id="ARBA00011209"/>
    </source>
</evidence>
<evidence type="ECO:0000256" key="7">
    <source>
        <dbReference type="ARBA" id="ARBA00022840"/>
    </source>
</evidence>
<name>A0ABQ0C4R1_9PROT</name>
<feature type="domain" description="DALR anticodon binding" evidence="12">
    <location>
        <begin position="586"/>
        <end position="683"/>
    </location>
</feature>
<accession>A0ABQ0C4R1</accession>
<keyword evidence="8 11" id="KW-0648">Protein biosynthesis</keyword>
<dbReference type="EMBL" id="BAAFGK010000001">
    <property type="protein sequence ID" value="GAB0055867.1"/>
    <property type="molecule type" value="Genomic_DNA"/>
</dbReference>
<evidence type="ECO:0000256" key="5">
    <source>
        <dbReference type="ARBA" id="ARBA00022598"/>
    </source>
</evidence>
<dbReference type="InterPro" id="IPR006194">
    <property type="entry name" value="Gly-tRNA-synth_heterodimer"/>
</dbReference>
<keyword evidence="4 11" id="KW-0963">Cytoplasm</keyword>
<dbReference type="Pfam" id="PF05746">
    <property type="entry name" value="DALR_1"/>
    <property type="match status" value="1"/>
</dbReference>
<keyword evidence="9 11" id="KW-0030">Aminoacyl-tRNA synthetase</keyword>
<dbReference type="InterPro" id="IPR015944">
    <property type="entry name" value="Gly-tRNA-synth_bsu"/>
</dbReference>
<dbReference type="Proteomes" id="UP001628193">
    <property type="component" value="Unassembled WGS sequence"/>
</dbReference>
<proteinExistence type="inferred from homology"/>
<sequence length="701" mass="75689">MSDLLWEIGCEEIPARMLGEAIRHFGEATMAALNEAGLTDGATRLAWCDGTPRRLALAVTGIAARQADREETKRGPALERAFDAQGNPTKATEGFAQSCGATVADLERLQTPKGAYLAYTIRQAGSPATGILPKLMAGILAAFPWPKSMRWGSGQTRFVRPIRWMVVLLDGQVLEARASESVMAGNQTRGHRFMAPGPFTVTDEASYRATLAANRVMLSLDARSTAIRDGVTRLAEAEGGQAWLDAGLIQENAGLTEWPLPMLGRFDPIYLEIPPEVLSTSMKHHQKYFPVQGPDGALKPCFVAVANLDAPDPSVLVRGYERVLRARLEDAAFYWREDRNIPLPERLPALDKVVFQARLGTVGEKARRIATLAGALAERLDPDAKPLAERAALLAKCDLVTGMVGEFPELQGIMGGYYARHAGESEPVARAIQEHYRPQGAGDDLPASRLGRLVSLADKLDTLVGCFGIGLVPTGTKDPFALRRAALGVIRMLLDGEGMAVALRPLLELAHAGFAPGVLERNAATTAQELLEFIHGRLEGHLKRDFAPDLIEAVEVLRLDDLTDVVARIEALRAFKTRESFPALVAANKRIANILGKAPAEEKGHAVTPAALREEAESALHAEVTRVTEAIAPLLAGRQYDAALENLAGLRGSIDRFFDALLVMDPDAAVRRNRLALLGAIRAGFSHLADFSRLALPDNAG</sequence>
<evidence type="ECO:0000256" key="10">
    <source>
        <dbReference type="ARBA" id="ARBA00047937"/>
    </source>
</evidence>
<gene>
    <name evidence="11 13" type="primary">glyS</name>
    <name evidence="13" type="ORF">SIID45300_00165</name>
</gene>
<dbReference type="EC" id="6.1.1.14" evidence="11"/>
<comment type="catalytic activity">
    <reaction evidence="10 11">
        <text>tRNA(Gly) + glycine + ATP = glycyl-tRNA(Gly) + AMP + diphosphate</text>
        <dbReference type="Rhea" id="RHEA:16013"/>
        <dbReference type="Rhea" id="RHEA-COMP:9664"/>
        <dbReference type="Rhea" id="RHEA-COMP:9683"/>
        <dbReference type="ChEBI" id="CHEBI:30616"/>
        <dbReference type="ChEBI" id="CHEBI:33019"/>
        <dbReference type="ChEBI" id="CHEBI:57305"/>
        <dbReference type="ChEBI" id="CHEBI:78442"/>
        <dbReference type="ChEBI" id="CHEBI:78522"/>
        <dbReference type="ChEBI" id="CHEBI:456215"/>
        <dbReference type="EC" id="6.1.1.14"/>
    </reaction>
</comment>
<evidence type="ECO:0000256" key="1">
    <source>
        <dbReference type="ARBA" id="ARBA00004496"/>
    </source>
</evidence>
<keyword evidence="7 11" id="KW-0067">ATP-binding</keyword>
<keyword evidence="14" id="KW-1185">Reference proteome</keyword>
<dbReference type="PANTHER" id="PTHR30075:SF2">
    <property type="entry name" value="GLYCINE--TRNA LIGASE, CHLOROPLASTIC_MITOCHONDRIAL 2"/>
    <property type="match status" value="1"/>
</dbReference>
<evidence type="ECO:0000259" key="12">
    <source>
        <dbReference type="Pfam" id="PF05746"/>
    </source>
</evidence>
<dbReference type="RefSeq" id="WP_420903580.1">
    <property type="nucleotide sequence ID" value="NZ_BAAFGK010000001.1"/>
</dbReference>
<dbReference type="InterPro" id="IPR008909">
    <property type="entry name" value="DALR_anticod-bd"/>
</dbReference>
<evidence type="ECO:0000256" key="11">
    <source>
        <dbReference type="HAMAP-Rule" id="MF_00255"/>
    </source>
</evidence>
<evidence type="ECO:0000256" key="8">
    <source>
        <dbReference type="ARBA" id="ARBA00022917"/>
    </source>
</evidence>
<dbReference type="PANTHER" id="PTHR30075">
    <property type="entry name" value="GLYCYL-TRNA SYNTHETASE"/>
    <property type="match status" value="1"/>
</dbReference>
<dbReference type="NCBIfam" id="TIGR00211">
    <property type="entry name" value="glyS"/>
    <property type="match status" value="1"/>
</dbReference>
<dbReference type="HAMAP" id="MF_00255">
    <property type="entry name" value="Gly_tRNA_synth_beta"/>
    <property type="match status" value="1"/>
</dbReference>
<comment type="subunit">
    <text evidence="3 11">Tetramer of two alpha and two beta subunits.</text>
</comment>
<evidence type="ECO:0000256" key="6">
    <source>
        <dbReference type="ARBA" id="ARBA00022741"/>
    </source>
</evidence>
<evidence type="ECO:0000256" key="9">
    <source>
        <dbReference type="ARBA" id="ARBA00023146"/>
    </source>
</evidence>
<reference evidence="13 14" key="1">
    <citation type="submission" date="2024-09" db="EMBL/GenBank/DDBJ databases">
        <title>Draft genome sequence of Candidatus Magnetaquicoccaceae bacterium FCR-1.</title>
        <authorList>
            <person name="Shimoshige H."/>
            <person name="Shimamura S."/>
            <person name="Taoka A."/>
            <person name="Kobayashi H."/>
            <person name="Maekawa T."/>
        </authorList>
    </citation>
    <scope>NUCLEOTIDE SEQUENCE [LARGE SCALE GENOMIC DNA]</scope>
    <source>
        <strain evidence="13 14">FCR-1</strain>
    </source>
</reference>
<dbReference type="Pfam" id="PF02092">
    <property type="entry name" value="tRNA_synt_2f"/>
    <property type="match status" value="1"/>
</dbReference>
<organism evidence="13 14">
    <name type="scientific">Candidatus Magnetaquiglobus chichijimensis</name>
    <dbReference type="NCBI Taxonomy" id="3141448"/>
    <lineage>
        <taxon>Bacteria</taxon>
        <taxon>Pseudomonadati</taxon>
        <taxon>Pseudomonadota</taxon>
        <taxon>Magnetococcia</taxon>
        <taxon>Magnetococcales</taxon>
        <taxon>Candidatus Magnetaquicoccaceae</taxon>
        <taxon>Candidatus Magnetaquiglobus</taxon>
    </lineage>
</organism>
<comment type="similarity">
    <text evidence="2 11">Belongs to the class-II aminoacyl-tRNA synthetase family.</text>
</comment>